<feature type="transmembrane region" description="Helical" evidence="2">
    <location>
        <begin position="218"/>
        <end position="234"/>
    </location>
</feature>
<dbReference type="Proteomes" id="UP000279259">
    <property type="component" value="Unassembled WGS sequence"/>
</dbReference>
<evidence type="ECO:0000313" key="4">
    <source>
        <dbReference type="Proteomes" id="UP000279259"/>
    </source>
</evidence>
<dbReference type="STRING" id="1890683.A0A427YKE4"/>
<sequence length="268" mass="28637">MPDAESLPHETTSLLGGAGAGRHDEDTALKSRRWVDRLRHNVAPDDLVIPLMIITFSTSAMDVATLQTFGTYTTNQTGNTVFIALSLLSLGRVPLRPALVSLIGFLGCGLIMGQTGIRIGARTIGWLLFSLLVQTVSLLLATVLVCPLGPASFYAGGPNQWVLVLLTAISGGTQIAMASSVGVPELPTGMMTTPYARLISEPNLLNWRIKDVARDRRAVYVLVFWAGAFTGAALERWISSWLTFGLGVGCKALAMGMVFMAKEEGSRG</sequence>
<evidence type="ECO:0008006" key="5">
    <source>
        <dbReference type="Google" id="ProtNLM"/>
    </source>
</evidence>
<evidence type="ECO:0000256" key="2">
    <source>
        <dbReference type="SAM" id="Phobius"/>
    </source>
</evidence>
<accession>A0A427YKE4</accession>
<dbReference type="Pfam" id="PF06912">
    <property type="entry name" value="DUF1275"/>
    <property type="match status" value="1"/>
</dbReference>
<feature type="transmembrane region" description="Helical" evidence="2">
    <location>
        <begin position="161"/>
        <end position="183"/>
    </location>
</feature>
<dbReference type="EMBL" id="RSCD01000008">
    <property type="protein sequence ID" value="RSH91573.1"/>
    <property type="molecule type" value="Genomic_DNA"/>
</dbReference>
<feature type="region of interest" description="Disordered" evidence="1">
    <location>
        <begin position="1"/>
        <end position="24"/>
    </location>
</feature>
<gene>
    <name evidence="3" type="ORF">EHS25_009872</name>
</gene>
<feature type="transmembrane region" description="Helical" evidence="2">
    <location>
        <begin position="95"/>
        <end position="113"/>
    </location>
</feature>
<keyword evidence="4" id="KW-1185">Reference proteome</keyword>
<evidence type="ECO:0000256" key="1">
    <source>
        <dbReference type="SAM" id="MobiDB-lite"/>
    </source>
</evidence>
<comment type="caution">
    <text evidence="3">The sequence shown here is derived from an EMBL/GenBank/DDBJ whole genome shotgun (WGS) entry which is preliminary data.</text>
</comment>
<feature type="transmembrane region" description="Helical" evidence="2">
    <location>
        <begin position="240"/>
        <end position="261"/>
    </location>
</feature>
<organism evidence="3 4">
    <name type="scientific">Saitozyma podzolica</name>
    <dbReference type="NCBI Taxonomy" id="1890683"/>
    <lineage>
        <taxon>Eukaryota</taxon>
        <taxon>Fungi</taxon>
        <taxon>Dikarya</taxon>
        <taxon>Basidiomycota</taxon>
        <taxon>Agaricomycotina</taxon>
        <taxon>Tremellomycetes</taxon>
        <taxon>Tremellales</taxon>
        <taxon>Trimorphomycetaceae</taxon>
        <taxon>Saitozyma</taxon>
    </lineage>
</organism>
<keyword evidence="2" id="KW-0472">Membrane</keyword>
<keyword evidence="2" id="KW-1133">Transmembrane helix</keyword>
<dbReference type="PANTHER" id="PTHR37488:SF2">
    <property type="entry name" value="DUF1275 DOMAIN-CONTAINING PROTEIN"/>
    <property type="match status" value="1"/>
</dbReference>
<keyword evidence="2" id="KW-0812">Transmembrane</keyword>
<dbReference type="InterPro" id="IPR010699">
    <property type="entry name" value="DUF1275"/>
</dbReference>
<dbReference type="OrthoDB" id="5288586at2759"/>
<dbReference type="PANTHER" id="PTHR37488">
    <property type="entry name" value="DUF1275 DOMAIN-CONTAINING PROTEIN"/>
    <property type="match status" value="1"/>
</dbReference>
<reference evidence="3 4" key="1">
    <citation type="submission" date="2018-11" db="EMBL/GenBank/DDBJ databases">
        <title>Genome sequence of Saitozyma podzolica DSM 27192.</title>
        <authorList>
            <person name="Aliyu H."/>
            <person name="Gorte O."/>
            <person name="Ochsenreither K."/>
        </authorList>
    </citation>
    <scope>NUCLEOTIDE SEQUENCE [LARGE SCALE GENOMIC DNA]</scope>
    <source>
        <strain evidence="3 4">DSM 27192</strain>
    </source>
</reference>
<protein>
    <recommendedName>
        <fullName evidence="5">DUF1275 domain protein</fullName>
    </recommendedName>
</protein>
<name>A0A427YKE4_9TREE</name>
<proteinExistence type="predicted"/>
<feature type="transmembrane region" description="Helical" evidence="2">
    <location>
        <begin position="125"/>
        <end position="155"/>
    </location>
</feature>
<evidence type="ECO:0000313" key="3">
    <source>
        <dbReference type="EMBL" id="RSH91573.1"/>
    </source>
</evidence>
<dbReference type="AlphaFoldDB" id="A0A427YKE4"/>